<keyword evidence="1" id="KW-1133">Transmembrane helix</keyword>
<keyword evidence="1" id="KW-0472">Membrane</keyword>
<accession>F5YP11</accession>
<dbReference type="Proteomes" id="UP000009223">
    <property type="component" value="Chromosome"/>
</dbReference>
<sequence>MVSFINHIYLLLSSPLWNVFSFFTVLHIYHNAKSFLLFFNG</sequence>
<keyword evidence="3" id="KW-1185">Reference proteome</keyword>
<organism evidence="2 3">
    <name type="scientific">Treponema primitia (strain ATCC BAA-887 / DSM 12427 / ZAS-2)</name>
    <dbReference type="NCBI Taxonomy" id="545694"/>
    <lineage>
        <taxon>Bacteria</taxon>
        <taxon>Pseudomonadati</taxon>
        <taxon>Spirochaetota</taxon>
        <taxon>Spirochaetia</taxon>
        <taxon>Spirochaetales</taxon>
        <taxon>Treponemataceae</taxon>
        <taxon>Treponema</taxon>
    </lineage>
</organism>
<reference evidence="2 3" key="2">
    <citation type="journal article" date="2011" name="ISME J.">
        <title>RNA-seq reveals cooperative metabolic interactions between two termite-gut spirochete species in co-culture.</title>
        <authorList>
            <person name="Rosenthal A.Z."/>
            <person name="Matson E.G."/>
            <person name="Eldar A."/>
            <person name="Leadbetter J.R."/>
        </authorList>
    </citation>
    <scope>NUCLEOTIDE SEQUENCE [LARGE SCALE GENOMIC DNA]</scope>
    <source>
        <strain evidence="3">ATCC BAA-887 / DSM 12427 / ZAS-2</strain>
    </source>
</reference>
<evidence type="ECO:0000313" key="3">
    <source>
        <dbReference type="Proteomes" id="UP000009223"/>
    </source>
</evidence>
<keyword evidence="1" id="KW-0812">Transmembrane</keyword>
<feature type="transmembrane region" description="Helical" evidence="1">
    <location>
        <begin position="7"/>
        <end position="29"/>
    </location>
</feature>
<proteinExistence type="predicted"/>
<dbReference type="AlphaFoldDB" id="F5YP11"/>
<dbReference type="HOGENOM" id="CLU_3278263_0_0_12"/>
<name>F5YP11_TREPZ</name>
<gene>
    <name evidence="2" type="ordered locus">TREPR_3885</name>
</gene>
<evidence type="ECO:0000313" key="2">
    <source>
        <dbReference type="EMBL" id="AEF85759.1"/>
    </source>
</evidence>
<evidence type="ECO:0000256" key="1">
    <source>
        <dbReference type="SAM" id="Phobius"/>
    </source>
</evidence>
<dbReference type="STRING" id="545694.TREPR_3885"/>
<dbReference type="EMBL" id="CP001843">
    <property type="protein sequence ID" value="AEF85759.1"/>
    <property type="molecule type" value="Genomic_DNA"/>
</dbReference>
<dbReference type="KEGG" id="tpi:TREPR_3885"/>
<protein>
    <submittedName>
        <fullName evidence="2">Uncharacterized protein</fullName>
    </submittedName>
</protein>
<reference evidence="3" key="1">
    <citation type="submission" date="2009-12" db="EMBL/GenBank/DDBJ databases">
        <title>Complete sequence of Treponema primitia strain ZAS-2.</title>
        <authorList>
            <person name="Tetu S.G."/>
            <person name="Matson E."/>
            <person name="Ren Q."/>
            <person name="Seshadri R."/>
            <person name="Elbourne L."/>
            <person name="Hassan K.A."/>
            <person name="Durkin A."/>
            <person name="Radune D."/>
            <person name="Mohamoud Y."/>
            <person name="Shay R."/>
            <person name="Jin S."/>
            <person name="Zhang X."/>
            <person name="Lucey K."/>
            <person name="Ballor N.R."/>
            <person name="Ottesen E."/>
            <person name="Rosenthal R."/>
            <person name="Allen A."/>
            <person name="Leadbetter J.R."/>
            <person name="Paulsen I.T."/>
        </authorList>
    </citation>
    <scope>NUCLEOTIDE SEQUENCE [LARGE SCALE GENOMIC DNA]</scope>
    <source>
        <strain evidence="3">ATCC BAA-887 / DSM 12427 / ZAS-2</strain>
    </source>
</reference>